<dbReference type="SUPFAM" id="SSF46785">
    <property type="entry name" value="Winged helix' DNA-binding domain"/>
    <property type="match status" value="1"/>
</dbReference>
<evidence type="ECO:0000259" key="4">
    <source>
        <dbReference type="PROSITE" id="PS51118"/>
    </source>
</evidence>
<protein>
    <recommendedName>
        <fullName evidence="4">HTH hxlR-type domain-containing protein</fullName>
    </recommendedName>
</protein>
<reference evidence="5 6" key="1">
    <citation type="submission" date="2017-04" db="EMBL/GenBank/DDBJ databases">
        <title>Novel microbial lineages endemic to geothermal iron-oxide mats fill important gaps in the evolutionary history of Archaea.</title>
        <authorList>
            <person name="Jay Z.J."/>
            <person name="Beam J.P."/>
            <person name="Dlakic M."/>
            <person name="Rusch D.B."/>
            <person name="Kozubal M.A."/>
            <person name="Inskeep W.P."/>
        </authorList>
    </citation>
    <scope>NUCLEOTIDE SEQUENCE [LARGE SCALE GENOMIC DNA]</scope>
    <source>
        <strain evidence="5">ECH_B_2</strain>
    </source>
</reference>
<sequence>MEPNLRISKTVFSKWSIEILVVLYTYKSARFSEIQRVLPQLSSRILSLKLKSLERIGLIKRVVSRTRPPSTRYQLTDEGLIIVKMGDPVFLYLGLTKHFYHNILSTHPTEA</sequence>
<evidence type="ECO:0000256" key="2">
    <source>
        <dbReference type="ARBA" id="ARBA00023125"/>
    </source>
</evidence>
<evidence type="ECO:0000313" key="5">
    <source>
        <dbReference type="EMBL" id="PSN94992.1"/>
    </source>
</evidence>
<feature type="domain" description="HTH hxlR-type" evidence="4">
    <location>
        <begin position="2"/>
        <end position="101"/>
    </location>
</feature>
<keyword evidence="3" id="KW-0804">Transcription</keyword>
<dbReference type="Pfam" id="PF01638">
    <property type="entry name" value="HxlR"/>
    <property type="match status" value="1"/>
</dbReference>
<gene>
    <name evidence="5" type="ORF">B9Q06_07120</name>
</gene>
<evidence type="ECO:0000256" key="3">
    <source>
        <dbReference type="ARBA" id="ARBA00023163"/>
    </source>
</evidence>
<accession>A0A2R6B8V1</accession>
<proteinExistence type="predicted"/>
<comment type="caution">
    <text evidence="5">The sequence shown here is derived from an EMBL/GenBank/DDBJ whole genome shotgun (WGS) entry which is preliminary data.</text>
</comment>
<evidence type="ECO:0000313" key="6">
    <source>
        <dbReference type="Proteomes" id="UP000241284"/>
    </source>
</evidence>
<dbReference type="EMBL" id="NEXH01000015">
    <property type="protein sequence ID" value="PSN94992.1"/>
    <property type="molecule type" value="Genomic_DNA"/>
</dbReference>
<dbReference type="Gene3D" id="1.10.10.10">
    <property type="entry name" value="Winged helix-like DNA-binding domain superfamily/Winged helix DNA-binding domain"/>
    <property type="match status" value="1"/>
</dbReference>
<evidence type="ECO:0000256" key="1">
    <source>
        <dbReference type="ARBA" id="ARBA00023015"/>
    </source>
</evidence>
<dbReference type="AlphaFoldDB" id="A0A2R6B8V1"/>
<keyword evidence="2" id="KW-0238">DNA-binding</keyword>
<dbReference type="PROSITE" id="PS51118">
    <property type="entry name" value="HTH_HXLR"/>
    <property type="match status" value="1"/>
</dbReference>
<dbReference type="GO" id="GO:0003677">
    <property type="term" value="F:DNA binding"/>
    <property type="evidence" value="ECO:0007669"/>
    <property type="project" value="UniProtKB-KW"/>
</dbReference>
<keyword evidence="1" id="KW-0805">Transcription regulation</keyword>
<dbReference type="PANTHER" id="PTHR33204:SF39">
    <property type="entry name" value="TRANSCRIPTIONAL REGULATORY PROTEIN"/>
    <property type="match status" value="1"/>
</dbReference>
<dbReference type="InterPro" id="IPR036390">
    <property type="entry name" value="WH_DNA-bd_sf"/>
</dbReference>
<dbReference type="Proteomes" id="UP000241284">
    <property type="component" value="Unassembled WGS sequence"/>
</dbReference>
<dbReference type="InterPro" id="IPR036388">
    <property type="entry name" value="WH-like_DNA-bd_sf"/>
</dbReference>
<organism evidence="5 6">
    <name type="scientific">Candidatus Marsarchaeota G2 archaeon ECH_B_2</name>
    <dbReference type="NCBI Taxonomy" id="1978160"/>
    <lineage>
        <taxon>Archaea</taxon>
        <taxon>Candidatus Marsarchaeota</taxon>
        <taxon>Candidatus Marsarchaeota group 2</taxon>
    </lineage>
</organism>
<name>A0A2R6B8V1_9ARCH</name>
<dbReference type="InterPro" id="IPR002577">
    <property type="entry name" value="HTH_HxlR"/>
</dbReference>
<dbReference type="PANTHER" id="PTHR33204">
    <property type="entry name" value="TRANSCRIPTIONAL REGULATOR, MARR FAMILY"/>
    <property type="match status" value="1"/>
</dbReference>